<dbReference type="GO" id="GO:0005634">
    <property type="term" value="C:nucleus"/>
    <property type="evidence" value="ECO:0007669"/>
    <property type="project" value="TreeGrafter"/>
</dbReference>
<feature type="compositionally biased region" description="Polar residues" evidence="1">
    <location>
        <begin position="30"/>
        <end position="42"/>
    </location>
</feature>
<evidence type="ECO:0000313" key="3">
    <source>
        <dbReference type="Proteomes" id="UP000324800"/>
    </source>
</evidence>
<gene>
    <name evidence="2" type="ORF">EZS28_006807</name>
</gene>
<name>A0A5J4WRF2_9EUKA</name>
<dbReference type="OrthoDB" id="125347at2759"/>
<dbReference type="InterPro" id="IPR050863">
    <property type="entry name" value="CenT-Element_Derived"/>
</dbReference>
<proteinExistence type="predicted"/>
<sequence>MDLDNQIDPDQIVNENKRPKISEDSDEIESQTTGQADMNTPQARPRVAITDPILQQAGRRLLALLNEENYHGSVHDYGNAVSEGYIQRWKKRYNQQQEKLCGESASADMNSANTWIENQLPQIIKKFGIENVYSLDEFGLYYEQGVDTTITDRGQSEHGRKKSKKRVTVLAGSSSFGDQLHLLIIGKSANPLSFRKRNIKSFNYTNQINA</sequence>
<evidence type="ECO:0000313" key="2">
    <source>
        <dbReference type="EMBL" id="KAA6397664.1"/>
    </source>
</evidence>
<feature type="region of interest" description="Disordered" evidence="1">
    <location>
        <begin position="1"/>
        <end position="45"/>
    </location>
</feature>
<dbReference type="Proteomes" id="UP000324800">
    <property type="component" value="Unassembled WGS sequence"/>
</dbReference>
<dbReference type="PANTHER" id="PTHR19303:SF73">
    <property type="entry name" value="PROTEIN PDC2"/>
    <property type="match status" value="1"/>
</dbReference>
<reference evidence="2 3" key="1">
    <citation type="submission" date="2019-03" db="EMBL/GenBank/DDBJ databases">
        <title>Single cell metagenomics reveals metabolic interactions within the superorganism composed of flagellate Streblomastix strix and complex community of Bacteroidetes bacteria on its surface.</title>
        <authorList>
            <person name="Treitli S.C."/>
            <person name="Kolisko M."/>
            <person name="Husnik F."/>
            <person name="Keeling P."/>
            <person name="Hampl V."/>
        </authorList>
    </citation>
    <scope>NUCLEOTIDE SEQUENCE [LARGE SCALE GENOMIC DNA]</scope>
    <source>
        <strain evidence="2">ST1C</strain>
    </source>
</reference>
<evidence type="ECO:0008006" key="4">
    <source>
        <dbReference type="Google" id="ProtNLM"/>
    </source>
</evidence>
<dbReference type="GO" id="GO:0003677">
    <property type="term" value="F:DNA binding"/>
    <property type="evidence" value="ECO:0007669"/>
    <property type="project" value="TreeGrafter"/>
</dbReference>
<organism evidence="2 3">
    <name type="scientific">Streblomastix strix</name>
    <dbReference type="NCBI Taxonomy" id="222440"/>
    <lineage>
        <taxon>Eukaryota</taxon>
        <taxon>Metamonada</taxon>
        <taxon>Preaxostyla</taxon>
        <taxon>Oxymonadida</taxon>
        <taxon>Streblomastigidae</taxon>
        <taxon>Streblomastix</taxon>
    </lineage>
</organism>
<dbReference type="EMBL" id="SNRW01001128">
    <property type="protein sequence ID" value="KAA6397664.1"/>
    <property type="molecule type" value="Genomic_DNA"/>
</dbReference>
<accession>A0A5J4WRF2</accession>
<dbReference type="AlphaFoldDB" id="A0A5J4WRF2"/>
<dbReference type="PANTHER" id="PTHR19303">
    <property type="entry name" value="TRANSPOSON"/>
    <property type="match status" value="1"/>
</dbReference>
<evidence type="ECO:0000256" key="1">
    <source>
        <dbReference type="SAM" id="MobiDB-lite"/>
    </source>
</evidence>
<comment type="caution">
    <text evidence="2">The sequence shown here is derived from an EMBL/GenBank/DDBJ whole genome shotgun (WGS) entry which is preliminary data.</text>
</comment>
<protein>
    <recommendedName>
        <fullName evidence="4">DDE-1 domain-containing protein</fullName>
    </recommendedName>
</protein>